<dbReference type="AlphaFoldDB" id="A0A419T7K9"/>
<protein>
    <submittedName>
        <fullName evidence="2">Glutamine amidotransferase</fullName>
    </submittedName>
</protein>
<dbReference type="InterPro" id="IPR050325">
    <property type="entry name" value="Prot/Nucl_acid_deglycase"/>
</dbReference>
<dbReference type="GO" id="GO:0005737">
    <property type="term" value="C:cytoplasm"/>
    <property type="evidence" value="ECO:0007669"/>
    <property type="project" value="TreeGrafter"/>
</dbReference>
<dbReference type="EMBL" id="MCIA01000006">
    <property type="protein sequence ID" value="RKD33540.1"/>
    <property type="molecule type" value="Genomic_DNA"/>
</dbReference>
<dbReference type="CDD" id="cd03140">
    <property type="entry name" value="GATase1_PfpI_3"/>
    <property type="match status" value="1"/>
</dbReference>
<dbReference type="SUPFAM" id="SSF52317">
    <property type="entry name" value="Class I glutamine amidotransferase-like"/>
    <property type="match status" value="1"/>
</dbReference>
<evidence type="ECO:0000313" key="2">
    <source>
        <dbReference type="EMBL" id="RKD33540.1"/>
    </source>
</evidence>
<feature type="domain" description="DJ-1/PfpI" evidence="1">
    <location>
        <begin position="4"/>
        <end position="175"/>
    </location>
</feature>
<proteinExistence type="predicted"/>
<dbReference type="RefSeq" id="WP_120195588.1">
    <property type="nucleotide sequence ID" value="NZ_MCIA01000006.1"/>
</dbReference>
<keyword evidence="2" id="KW-0808">Transferase</keyword>
<organism evidence="2 3">
    <name type="scientific">Lacrimispora algidixylanolytica</name>
    <dbReference type="NCBI Taxonomy" id="94868"/>
    <lineage>
        <taxon>Bacteria</taxon>
        <taxon>Bacillati</taxon>
        <taxon>Bacillota</taxon>
        <taxon>Clostridia</taxon>
        <taxon>Lachnospirales</taxon>
        <taxon>Lachnospiraceae</taxon>
        <taxon>Lacrimispora</taxon>
    </lineage>
</organism>
<reference evidence="2 3" key="1">
    <citation type="submission" date="2016-08" db="EMBL/GenBank/DDBJ databases">
        <title>A new outlook on sporulation: Clostridium algidixylanolyticum.</title>
        <authorList>
            <person name="Poppleton D.I."/>
            <person name="Gribaldo S."/>
        </authorList>
    </citation>
    <scope>NUCLEOTIDE SEQUENCE [LARGE SCALE GENOMIC DNA]</scope>
    <source>
        <strain evidence="2 3">SPL73</strain>
    </source>
</reference>
<comment type="caution">
    <text evidence="2">The sequence shown here is derived from an EMBL/GenBank/DDBJ whole genome shotgun (WGS) entry which is preliminary data.</text>
</comment>
<dbReference type="InterPro" id="IPR029062">
    <property type="entry name" value="Class_I_gatase-like"/>
</dbReference>
<dbReference type="PANTHER" id="PTHR48094">
    <property type="entry name" value="PROTEIN/NUCLEIC ACID DEGLYCASE DJ-1-RELATED"/>
    <property type="match status" value="1"/>
</dbReference>
<dbReference type="Gene3D" id="3.40.50.880">
    <property type="match status" value="1"/>
</dbReference>
<dbReference type="OrthoDB" id="6003696at2"/>
<keyword evidence="2" id="KW-0315">Glutamine amidotransferase</keyword>
<sequence>MNNTVYLYVFDTMSDWEIGYLTAELNSGRYYKRGLPPSKIVTVGIEKTPVTTMGGLKILPDIKLDECSIESTDALILPGGDTWTETMHQPILKIAQRCLKEGILVAAICGATMGLAQTGLLNSHWHTSNDLEYLKMICPTYTGEKYYKMESVVTDGKLITASGIAPLEFSVHVLKALGVFSSKTLDAWYSLNKTHESKYFYELMNSIQ</sequence>
<gene>
    <name evidence="2" type="ORF">BET01_13430</name>
</gene>
<dbReference type="Proteomes" id="UP000284277">
    <property type="component" value="Unassembled WGS sequence"/>
</dbReference>
<dbReference type="InterPro" id="IPR002818">
    <property type="entry name" value="DJ-1/PfpI"/>
</dbReference>
<accession>A0A419T7K9</accession>
<keyword evidence="3" id="KW-1185">Reference proteome</keyword>
<evidence type="ECO:0000259" key="1">
    <source>
        <dbReference type="Pfam" id="PF01965"/>
    </source>
</evidence>
<dbReference type="GO" id="GO:0016740">
    <property type="term" value="F:transferase activity"/>
    <property type="evidence" value="ECO:0007669"/>
    <property type="project" value="UniProtKB-KW"/>
</dbReference>
<name>A0A419T7K9_9FIRM</name>
<dbReference type="PANTHER" id="PTHR48094:SF19">
    <property type="entry name" value="DJ-1_PFPI DOMAIN-CONTAINING PROTEIN"/>
    <property type="match status" value="1"/>
</dbReference>
<dbReference type="Pfam" id="PF01965">
    <property type="entry name" value="DJ-1_PfpI"/>
    <property type="match status" value="1"/>
</dbReference>
<evidence type="ECO:0000313" key="3">
    <source>
        <dbReference type="Proteomes" id="UP000284277"/>
    </source>
</evidence>